<dbReference type="InterPro" id="IPR003599">
    <property type="entry name" value="Ig_sub"/>
</dbReference>
<dbReference type="Pfam" id="PF13895">
    <property type="entry name" value="Ig_2"/>
    <property type="match status" value="1"/>
</dbReference>
<keyword evidence="3" id="KW-1015">Disulfide bond</keyword>
<reference evidence="7" key="1">
    <citation type="submission" date="2025-08" db="UniProtKB">
        <authorList>
            <consortium name="RefSeq"/>
        </authorList>
    </citation>
    <scope>IDENTIFICATION</scope>
    <source>
        <tissue evidence="7">Muscle</tissue>
    </source>
</reference>
<keyword evidence="4" id="KW-0732">Signal</keyword>
<feature type="domain" description="Ig-like" evidence="5">
    <location>
        <begin position="28"/>
        <end position="124"/>
    </location>
</feature>
<dbReference type="Proteomes" id="UP000694941">
    <property type="component" value="Unplaced"/>
</dbReference>
<evidence type="ECO:0000256" key="4">
    <source>
        <dbReference type="SAM" id="SignalP"/>
    </source>
</evidence>
<feature type="signal peptide" evidence="4">
    <location>
        <begin position="1"/>
        <end position="16"/>
    </location>
</feature>
<dbReference type="InterPro" id="IPR007110">
    <property type="entry name" value="Ig-like_dom"/>
</dbReference>
<evidence type="ECO:0000256" key="1">
    <source>
        <dbReference type="ARBA" id="ARBA00004167"/>
    </source>
</evidence>
<accession>A0ABM1SGJ7</accession>
<evidence type="ECO:0000256" key="3">
    <source>
        <dbReference type="ARBA" id="ARBA00023157"/>
    </source>
</evidence>
<dbReference type="InterPro" id="IPR036179">
    <property type="entry name" value="Ig-like_dom_sf"/>
</dbReference>
<dbReference type="GeneID" id="106460347"/>
<organism evidence="6 7">
    <name type="scientific">Limulus polyphemus</name>
    <name type="common">Atlantic horseshoe crab</name>
    <dbReference type="NCBI Taxonomy" id="6850"/>
    <lineage>
        <taxon>Eukaryota</taxon>
        <taxon>Metazoa</taxon>
        <taxon>Ecdysozoa</taxon>
        <taxon>Arthropoda</taxon>
        <taxon>Chelicerata</taxon>
        <taxon>Merostomata</taxon>
        <taxon>Xiphosura</taxon>
        <taxon>Limulidae</taxon>
        <taxon>Limulus</taxon>
    </lineage>
</organism>
<evidence type="ECO:0000259" key="5">
    <source>
        <dbReference type="PROSITE" id="PS50835"/>
    </source>
</evidence>
<dbReference type="Gene3D" id="2.60.40.10">
    <property type="entry name" value="Immunoglobulins"/>
    <property type="match status" value="2"/>
</dbReference>
<dbReference type="PANTHER" id="PTHR21261:SF15">
    <property type="entry name" value="BEATEN PATH IIIA, ISOFORM D-RELATED"/>
    <property type="match status" value="1"/>
</dbReference>
<dbReference type="PANTHER" id="PTHR21261">
    <property type="entry name" value="BEAT PROTEIN"/>
    <property type="match status" value="1"/>
</dbReference>
<evidence type="ECO:0000313" key="7">
    <source>
        <dbReference type="RefSeq" id="XP_022242752.1"/>
    </source>
</evidence>
<name>A0ABM1SGJ7_LIMPO</name>
<evidence type="ECO:0000256" key="2">
    <source>
        <dbReference type="ARBA" id="ARBA00023136"/>
    </source>
</evidence>
<keyword evidence="2" id="KW-0472">Membrane</keyword>
<protein>
    <submittedName>
        <fullName evidence="7">Cell adhesion molecule 2-like</fullName>
    </submittedName>
</protein>
<comment type="subcellular location">
    <subcellularLocation>
        <location evidence="1">Membrane</location>
        <topology evidence="1">Single-pass membrane protein</topology>
    </subcellularLocation>
</comment>
<gene>
    <name evidence="7" type="primary">LOC106460347</name>
</gene>
<sequence>MIWVWLTVLFAEDSLGLRLLDLDVPSVVEDGDPVWLNCSFDLENDDLYSVKWYKNSVEFYRYLPKEEPKAHKYELPGVYVDLERSGESHVSLFRTDLDSEGTYRCEVSAEAPSFQTERAERELRIYELPKEDPVMKGIRDSYSPGDVVDVTCVAAPSKPAAILKWYINGKETPKYYEKPLQPLTKDKLLGSKLGLRFTVKPTQQWNNPTHIRCTAVIVQEYSQSVEELFVRDTKSSELRAAVFEEKMIKILYFDGQATKGQLSNFD</sequence>
<keyword evidence="6" id="KW-1185">Reference proteome</keyword>
<dbReference type="InterPro" id="IPR013162">
    <property type="entry name" value="CD80_C2-set"/>
</dbReference>
<feature type="chain" id="PRO_5045035133" evidence="4">
    <location>
        <begin position="17"/>
        <end position="266"/>
    </location>
</feature>
<dbReference type="SMART" id="SM00409">
    <property type="entry name" value="IG"/>
    <property type="match status" value="1"/>
</dbReference>
<feature type="domain" description="Ig-like" evidence="5">
    <location>
        <begin position="129"/>
        <end position="226"/>
    </location>
</feature>
<dbReference type="RefSeq" id="XP_022242752.1">
    <property type="nucleotide sequence ID" value="XM_022387044.1"/>
</dbReference>
<dbReference type="PROSITE" id="PS50835">
    <property type="entry name" value="IG_LIKE"/>
    <property type="match status" value="2"/>
</dbReference>
<proteinExistence type="predicted"/>
<dbReference type="InterPro" id="IPR013783">
    <property type="entry name" value="Ig-like_fold"/>
</dbReference>
<dbReference type="Pfam" id="PF08205">
    <property type="entry name" value="C2-set_2"/>
    <property type="match status" value="1"/>
</dbReference>
<dbReference type="SUPFAM" id="SSF48726">
    <property type="entry name" value="Immunoglobulin"/>
    <property type="match status" value="1"/>
</dbReference>
<evidence type="ECO:0000313" key="6">
    <source>
        <dbReference type="Proteomes" id="UP000694941"/>
    </source>
</evidence>